<sequence length="213" mass="23667">MVKAKTMSPIKRTRTQKTVKESAFHDFVFLIGPGGVGKTTTGKHLSDRIGYDFVDLDEYFCSEVANIRNFISGYGYREYVIMNSRCFNDVINKCRSNTVISLSSGFLIVEQADEVVEANREYIQRLGVAVLLVPSLDHQKAADIVAKRQVGRGFGLNEAEERRKFIERIKIYEGFSKHTALSGGCPADSVDQIVRMLDLHPAEHGAKTASGTA</sequence>
<comment type="caution">
    <text evidence="1">The sequence shown here is derived from an EMBL/GenBank/DDBJ whole genome shotgun (WGS) entry which is preliminary data.</text>
</comment>
<dbReference type="RefSeq" id="WP_276650962.1">
    <property type="nucleotide sequence ID" value="NZ_DOOG01000017.1"/>
</dbReference>
<proteinExistence type="predicted"/>
<accession>A0A358HN28</accession>
<dbReference type="Proteomes" id="UP000264753">
    <property type="component" value="Unassembled WGS sequence"/>
</dbReference>
<gene>
    <name evidence="1" type="ORF">DEF21_01645</name>
    <name evidence="2" type="ORF">DHR80_01080</name>
</gene>
<dbReference type="InterPro" id="IPR031322">
    <property type="entry name" value="Shikimate/glucono_kinase"/>
</dbReference>
<dbReference type="Proteomes" id="UP000264179">
    <property type="component" value="Unassembled WGS sequence"/>
</dbReference>
<dbReference type="Gene3D" id="3.40.50.300">
    <property type="entry name" value="P-loop containing nucleotide triphosphate hydrolases"/>
    <property type="match status" value="1"/>
</dbReference>
<dbReference type="AlphaFoldDB" id="A0A358HN28"/>
<dbReference type="SUPFAM" id="SSF52540">
    <property type="entry name" value="P-loop containing nucleoside triphosphate hydrolases"/>
    <property type="match status" value="1"/>
</dbReference>
<evidence type="ECO:0000313" key="4">
    <source>
        <dbReference type="Proteomes" id="UP000264753"/>
    </source>
</evidence>
<dbReference type="Pfam" id="PF01202">
    <property type="entry name" value="SKI"/>
    <property type="match status" value="1"/>
</dbReference>
<dbReference type="EMBL" id="DOOG01000017">
    <property type="protein sequence ID" value="HBU96593.1"/>
    <property type="molecule type" value="Genomic_DNA"/>
</dbReference>
<organism evidence="1 4">
    <name type="scientific">Thalassospira lucentensis</name>
    <dbReference type="NCBI Taxonomy" id="168935"/>
    <lineage>
        <taxon>Bacteria</taxon>
        <taxon>Pseudomonadati</taxon>
        <taxon>Pseudomonadota</taxon>
        <taxon>Alphaproteobacteria</taxon>
        <taxon>Rhodospirillales</taxon>
        <taxon>Thalassospiraceae</taxon>
        <taxon>Thalassospira</taxon>
    </lineage>
</organism>
<name>A0A358HN28_9PROT</name>
<evidence type="ECO:0008006" key="5">
    <source>
        <dbReference type="Google" id="ProtNLM"/>
    </source>
</evidence>
<evidence type="ECO:0000313" key="3">
    <source>
        <dbReference type="Proteomes" id="UP000264179"/>
    </source>
</evidence>
<dbReference type="InterPro" id="IPR027417">
    <property type="entry name" value="P-loop_NTPase"/>
</dbReference>
<protein>
    <recommendedName>
        <fullName evidence="5">Shikimate kinase</fullName>
    </recommendedName>
</protein>
<evidence type="ECO:0000313" key="2">
    <source>
        <dbReference type="EMBL" id="HCW65807.1"/>
    </source>
</evidence>
<evidence type="ECO:0000313" key="1">
    <source>
        <dbReference type="EMBL" id="HBU96593.1"/>
    </source>
</evidence>
<dbReference type="PRINTS" id="PR01100">
    <property type="entry name" value="SHIKIMTKNASE"/>
</dbReference>
<dbReference type="EMBL" id="DPOP01000010">
    <property type="protein sequence ID" value="HCW65807.1"/>
    <property type="molecule type" value="Genomic_DNA"/>
</dbReference>
<reference evidence="3 4" key="1">
    <citation type="journal article" date="2018" name="Nat. Biotechnol.">
        <title>A standardized bacterial taxonomy based on genome phylogeny substantially revises the tree of life.</title>
        <authorList>
            <person name="Parks D.H."/>
            <person name="Chuvochina M."/>
            <person name="Waite D.W."/>
            <person name="Rinke C."/>
            <person name="Skarshewski A."/>
            <person name="Chaumeil P.A."/>
            <person name="Hugenholtz P."/>
        </authorList>
    </citation>
    <scope>NUCLEOTIDE SEQUENCE [LARGE SCALE GENOMIC DNA]</scope>
    <source>
        <strain evidence="1">UBA8707</strain>
        <strain evidence="2">UBA9881</strain>
    </source>
</reference>